<dbReference type="AlphaFoldDB" id="B3PGM6"/>
<dbReference type="KEGG" id="cja:CJA_1877"/>
<proteinExistence type="predicted"/>
<dbReference type="STRING" id="498211.CJA_1877"/>
<evidence type="ECO:0000313" key="1">
    <source>
        <dbReference type="EMBL" id="ACE85220.1"/>
    </source>
</evidence>
<name>B3PGM6_CELJU</name>
<organism evidence="1 2">
    <name type="scientific">Cellvibrio japonicus (strain Ueda107)</name>
    <name type="common">Pseudomonas fluorescens subsp. cellulosa</name>
    <dbReference type="NCBI Taxonomy" id="498211"/>
    <lineage>
        <taxon>Bacteria</taxon>
        <taxon>Pseudomonadati</taxon>
        <taxon>Pseudomonadota</taxon>
        <taxon>Gammaproteobacteria</taxon>
        <taxon>Cellvibrionales</taxon>
        <taxon>Cellvibrionaceae</taxon>
        <taxon>Cellvibrio</taxon>
    </lineage>
</organism>
<keyword evidence="2" id="KW-1185">Reference proteome</keyword>
<dbReference type="EMBL" id="CP000934">
    <property type="protein sequence ID" value="ACE85220.1"/>
    <property type="molecule type" value="Genomic_DNA"/>
</dbReference>
<protein>
    <submittedName>
        <fullName evidence="1">Uncharacterized protein</fullName>
    </submittedName>
</protein>
<accession>B3PGM6</accession>
<sequence length="41" mass="4914">MQLEEFRKTENKLILSLDSKCYDRNRECLIARQATCHSQKI</sequence>
<evidence type="ECO:0000313" key="2">
    <source>
        <dbReference type="Proteomes" id="UP000001036"/>
    </source>
</evidence>
<reference evidence="1 2" key="1">
    <citation type="journal article" date="2008" name="J. Bacteriol.">
        <title>Insights into plant cell wall degradation from the genome sequence of the soil bacterium Cellvibrio japonicus.</title>
        <authorList>
            <person name="Deboy R.T."/>
            <person name="Mongodin E.F."/>
            <person name="Fouts D.E."/>
            <person name="Tailford L.E."/>
            <person name="Khouri H."/>
            <person name="Emerson J.B."/>
            <person name="Mohamoud Y."/>
            <person name="Watkins K."/>
            <person name="Henrissat B."/>
            <person name="Gilbert H.J."/>
            <person name="Nelson K.E."/>
        </authorList>
    </citation>
    <scope>NUCLEOTIDE SEQUENCE [LARGE SCALE GENOMIC DNA]</scope>
    <source>
        <strain evidence="1 2">Ueda107</strain>
    </source>
</reference>
<gene>
    <name evidence="1" type="ordered locus">CJA_1877</name>
</gene>
<dbReference type="Proteomes" id="UP000001036">
    <property type="component" value="Chromosome"/>
</dbReference>
<dbReference type="HOGENOM" id="CLU_3267545_0_0_6"/>